<evidence type="ECO:0000313" key="9">
    <source>
        <dbReference type="EMBL" id="XDK37531.1"/>
    </source>
</evidence>
<evidence type="ECO:0000256" key="2">
    <source>
        <dbReference type="ARBA" id="ARBA00008163"/>
    </source>
</evidence>
<dbReference type="PANTHER" id="PTHR35093:SF8">
    <property type="entry name" value="OUTER MEMBRANE PROTEIN NMB0088-RELATED"/>
    <property type="match status" value="1"/>
</dbReference>
<evidence type="ECO:0000256" key="3">
    <source>
        <dbReference type="ARBA" id="ARBA00022452"/>
    </source>
</evidence>
<dbReference type="EMBL" id="CP162607">
    <property type="protein sequence ID" value="XDK37531.1"/>
    <property type="molecule type" value="Genomic_DNA"/>
</dbReference>
<proteinExistence type="inferred from homology"/>
<dbReference type="InterPro" id="IPR005017">
    <property type="entry name" value="OMPP1/FadL/TodX"/>
</dbReference>
<evidence type="ECO:0000256" key="4">
    <source>
        <dbReference type="ARBA" id="ARBA00022692"/>
    </source>
</evidence>
<comment type="subcellular location">
    <subcellularLocation>
        <location evidence="1">Cell outer membrane</location>
        <topology evidence="1">Multi-pass membrane protein</topology>
    </subcellularLocation>
</comment>
<comment type="similarity">
    <text evidence="2">Belongs to the OmpP1/FadL family.</text>
</comment>
<accession>A0AB39HYB7</accession>
<name>A0AB39HYB7_9PSED</name>
<feature type="signal peptide" evidence="8">
    <location>
        <begin position="1"/>
        <end position="23"/>
    </location>
</feature>
<evidence type="ECO:0000256" key="5">
    <source>
        <dbReference type="ARBA" id="ARBA00022729"/>
    </source>
</evidence>
<evidence type="ECO:0000256" key="8">
    <source>
        <dbReference type="SAM" id="SignalP"/>
    </source>
</evidence>
<dbReference type="Pfam" id="PF03349">
    <property type="entry name" value="Toluene_X"/>
    <property type="match status" value="1"/>
</dbReference>
<dbReference type="SUPFAM" id="SSF56935">
    <property type="entry name" value="Porins"/>
    <property type="match status" value="1"/>
</dbReference>
<protein>
    <submittedName>
        <fullName evidence="9">OmpP1/FadL family transporter</fullName>
    </submittedName>
</protein>
<evidence type="ECO:0000256" key="6">
    <source>
        <dbReference type="ARBA" id="ARBA00023136"/>
    </source>
</evidence>
<feature type="chain" id="PRO_5044332583" evidence="8">
    <location>
        <begin position="24"/>
        <end position="419"/>
    </location>
</feature>
<dbReference type="Gene3D" id="2.40.160.60">
    <property type="entry name" value="Outer membrane protein transport protein (OMPP1/FadL/TodX)"/>
    <property type="match status" value="1"/>
</dbReference>
<evidence type="ECO:0000256" key="1">
    <source>
        <dbReference type="ARBA" id="ARBA00004571"/>
    </source>
</evidence>
<dbReference type="PANTHER" id="PTHR35093">
    <property type="entry name" value="OUTER MEMBRANE PROTEIN NMB0088-RELATED"/>
    <property type="match status" value="1"/>
</dbReference>
<dbReference type="GO" id="GO:0015483">
    <property type="term" value="F:long-chain fatty acid transporting porin activity"/>
    <property type="evidence" value="ECO:0007669"/>
    <property type="project" value="TreeGrafter"/>
</dbReference>
<keyword evidence="5 8" id="KW-0732">Signal</keyword>
<keyword evidence="4" id="KW-0812">Transmembrane</keyword>
<organism evidence="9">
    <name type="scientific">Pseudomonas sp. Hg7Tf</name>
    <dbReference type="NCBI Taxonomy" id="3236988"/>
    <lineage>
        <taxon>Bacteria</taxon>
        <taxon>Pseudomonadati</taxon>
        <taxon>Pseudomonadota</taxon>
        <taxon>Gammaproteobacteria</taxon>
        <taxon>Pseudomonadales</taxon>
        <taxon>Pseudomonadaceae</taxon>
        <taxon>Pseudomonas</taxon>
    </lineage>
</organism>
<sequence>MKKVMLKTSLSLAVTLASTQLFASGFALNEQSVSGMGTGFAGRSSSADDASTVFGNPAGMSRLKREQITVGAAAVIAKSDISGGGFPGGSTDGDMVPFVGVPMGFYVKPIDEHWSVGFGIYAPFGLVTEYEDEAASRYWGKKSYVEVITFQPTVSYAFNDKVSIGFGPTINKIKGELSSNTINPFTPGSNDGEVKIKGDDTAVGYNIGVLVQATDKTRLGLTYHSMVDYKLEGNTKVNNALIGPFSGSKFDAELKIKTPESVDFSVTHELDDQWTLYAGSTWTRWSRLEAITVQNEVPPPLAGQFGTISEEQNWHDTWAHAIGASYKLNKEWVLRTGFTVDQSPTNNHDRSPRIPTGDRKVFSLGAGWSPNDDMTIDLAYSYLWEEDTKVNLSSPTKGSYNAKYENSAHGVGASLTYRF</sequence>
<dbReference type="AlphaFoldDB" id="A0AB39HYB7"/>
<reference evidence="9" key="1">
    <citation type="submission" date="2024-07" db="EMBL/GenBank/DDBJ databases">
        <title>Identification and characteristics of a novel species of coltsfoot's symbiotic bacteria.</title>
        <authorList>
            <person name="Juszczyk A."/>
            <person name="Jasielczuk I."/>
            <person name="Gurgul A."/>
            <person name="Rogala M."/>
            <person name="Kowalczyk A."/>
            <person name="Szmatola T."/>
            <person name="Kosecka-Strojek M."/>
            <person name="Arent Z."/>
            <person name="Latowski D."/>
        </authorList>
    </citation>
    <scope>NUCLEOTIDE SEQUENCE</scope>
    <source>
        <strain evidence="9">Hg7Tf</strain>
    </source>
</reference>
<keyword evidence="7" id="KW-0998">Cell outer membrane</keyword>
<evidence type="ECO:0000256" key="7">
    <source>
        <dbReference type="ARBA" id="ARBA00023237"/>
    </source>
</evidence>
<dbReference type="RefSeq" id="WP_045187358.1">
    <property type="nucleotide sequence ID" value="NZ_CP162607.1"/>
</dbReference>
<keyword evidence="3" id="KW-1134">Transmembrane beta strand</keyword>
<keyword evidence="6" id="KW-0472">Membrane</keyword>
<dbReference type="GO" id="GO:0009279">
    <property type="term" value="C:cell outer membrane"/>
    <property type="evidence" value="ECO:0007669"/>
    <property type="project" value="UniProtKB-SubCell"/>
</dbReference>
<gene>
    <name evidence="9" type="ORF">AB4Y39_02225</name>
</gene>